<dbReference type="STRING" id="1796606.A2G96_16810"/>
<organism evidence="1 2">
    <name type="scientific">Cupriavidus nantongensis</name>
    <dbReference type="NCBI Taxonomy" id="1796606"/>
    <lineage>
        <taxon>Bacteria</taxon>
        <taxon>Pseudomonadati</taxon>
        <taxon>Pseudomonadota</taxon>
        <taxon>Betaproteobacteria</taxon>
        <taxon>Burkholderiales</taxon>
        <taxon>Burkholderiaceae</taxon>
        <taxon>Cupriavidus</taxon>
    </lineage>
</organism>
<proteinExistence type="predicted"/>
<gene>
    <name evidence="1" type="ORF">A2G96_16810</name>
</gene>
<accession>A0A142JMF0</accession>
<dbReference type="EMBL" id="CP014844">
    <property type="protein sequence ID" value="AMR79262.1"/>
    <property type="molecule type" value="Genomic_DNA"/>
</dbReference>
<keyword evidence="2" id="KW-1185">Reference proteome</keyword>
<reference evidence="1 2" key="1">
    <citation type="submission" date="2016-03" db="EMBL/GenBank/DDBJ databases">
        <title>Complete genome sequence of a novel chlorpyrifos degrading bacterium, Cupriavidus nantongensis sp. X1.</title>
        <authorList>
            <person name="Fang L."/>
        </authorList>
    </citation>
    <scope>NUCLEOTIDE SEQUENCE [LARGE SCALE GENOMIC DNA]</scope>
    <source>
        <strain evidence="1 2">X1</strain>
    </source>
</reference>
<evidence type="ECO:0000313" key="1">
    <source>
        <dbReference type="EMBL" id="AMR79262.1"/>
    </source>
</evidence>
<dbReference type="KEGG" id="cnan:A2G96_16810"/>
<name>A0A142JMF0_9BURK</name>
<dbReference type="Proteomes" id="UP000075238">
    <property type="component" value="Chromosome 1"/>
</dbReference>
<evidence type="ECO:0000313" key="2">
    <source>
        <dbReference type="Proteomes" id="UP000075238"/>
    </source>
</evidence>
<dbReference type="AlphaFoldDB" id="A0A142JMF0"/>
<protein>
    <submittedName>
        <fullName evidence="1">Uncharacterized protein</fullName>
    </submittedName>
</protein>
<sequence length="76" mass="8149">MLAGCASTPGVITQTRTVEIPVGVPCRVPVIERPAWALDQVDPAADVYTKGQAALVELEQRRAYEQKQQAAIAACQ</sequence>